<dbReference type="RefSeq" id="WP_051926277.1">
    <property type="nucleotide sequence ID" value="NZ_BAABZF010000001.1"/>
</dbReference>
<evidence type="ECO:0000256" key="2">
    <source>
        <dbReference type="ARBA" id="ARBA00023125"/>
    </source>
</evidence>
<comment type="caution">
    <text evidence="5">The sequence shown here is derived from an EMBL/GenBank/DDBJ whole genome shotgun (WGS) entry which is preliminary data.</text>
</comment>
<evidence type="ECO:0000256" key="3">
    <source>
        <dbReference type="ARBA" id="ARBA00023163"/>
    </source>
</evidence>
<dbReference type="Gene3D" id="1.10.10.10">
    <property type="entry name" value="Winged helix-like DNA-binding domain superfamily/Winged helix DNA-binding domain"/>
    <property type="match status" value="1"/>
</dbReference>
<dbReference type="Gene3D" id="1.20.120.530">
    <property type="entry name" value="GntR ligand-binding domain-like"/>
    <property type="match status" value="1"/>
</dbReference>
<dbReference type="InterPro" id="IPR036388">
    <property type="entry name" value="WH-like_DNA-bd_sf"/>
</dbReference>
<dbReference type="SMART" id="SM00895">
    <property type="entry name" value="FCD"/>
    <property type="match status" value="1"/>
</dbReference>
<reference evidence="5" key="1">
    <citation type="submission" date="2023-10" db="EMBL/GenBank/DDBJ databases">
        <title>Genome of Potential pathogenic bacteria in Crohn's disease.</title>
        <authorList>
            <person name="Rodriguez-Palacios A."/>
        </authorList>
    </citation>
    <scope>NUCLEOTIDE SEQUENCE</scope>
    <source>
        <strain evidence="5">CavFT-hAR62</strain>
    </source>
</reference>
<keyword evidence="3" id="KW-0804">Transcription</keyword>
<accession>A0AAE4S2D6</accession>
<dbReference type="PANTHER" id="PTHR43537:SF5">
    <property type="entry name" value="UXU OPERON TRANSCRIPTIONAL REGULATOR"/>
    <property type="match status" value="1"/>
</dbReference>
<evidence type="ECO:0000259" key="4">
    <source>
        <dbReference type="PROSITE" id="PS50949"/>
    </source>
</evidence>
<gene>
    <name evidence="5" type="ORF">RVH45_16685</name>
</gene>
<evidence type="ECO:0000313" key="5">
    <source>
        <dbReference type="EMBL" id="MDU0271496.1"/>
    </source>
</evidence>
<protein>
    <submittedName>
        <fullName evidence="5">FadR/GntR family transcriptional regulator</fullName>
    </submittedName>
</protein>
<dbReference type="EMBL" id="JAWDEV010000011">
    <property type="protein sequence ID" value="MDU0271496.1"/>
    <property type="molecule type" value="Genomic_DNA"/>
</dbReference>
<keyword evidence="1" id="KW-0805">Transcription regulation</keyword>
<dbReference type="CDD" id="cd07377">
    <property type="entry name" value="WHTH_GntR"/>
    <property type="match status" value="1"/>
</dbReference>
<dbReference type="PANTHER" id="PTHR43537">
    <property type="entry name" value="TRANSCRIPTIONAL REGULATOR, GNTR FAMILY"/>
    <property type="match status" value="1"/>
</dbReference>
<keyword evidence="2" id="KW-0238">DNA-binding</keyword>
<dbReference type="SUPFAM" id="SSF46785">
    <property type="entry name" value="Winged helix' DNA-binding domain"/>
    <property type="match status" value="1"/>
</dbReference>
<dbReference type="Proteomes" id="UP001181086">
    <property type="component" value="Unassembled WGS sequence"/>
</dbReference>
<dbReference type="AlphaFoldDB" id="A0AAE4S2D6"/>
<evidence type="ECO:0000313" key="6">
    <source>
        <dbReference type="Proteomes" id="UP001181086"/>
    </source>
</evidence>
<dbReference type="InterPro" id="IPR036390">
    <property type="entry name" value="WH_DNA-bd_sf"/>
</dbReference>
<dbReference type="InterPro" id="IPR011711">
    <property type="entry name" value="GntR_C"/>
</dbReference>
<dbReference type="PRINTS" id="PR00035">
    <property type="entry name" value="HTHGNTR"/>
</dbReference>
<dbReference type="InterPro" id="IPR000524">
    <property type="entry name" value="Tscrpt_reg_HTH_GntR"/>
</dbReference>
<feature type="domain" description="HTH gntR-type" evidence="4">
    <location>
        <begin position="15"/>
        <end position="83"/>
    </location>
</feature>
<organism evidence="5 6">
    <name type="scientific">Phocaeicola dorei</name>
    <dbReference type="NCBI Taxonomy" id="357276"/>
    <lineage>
        <taxon>Bacteria</taxon>
        <taxon>Pseudomonadati</taxon>
        <taxon>Bacteroidota</taxon>
        <taxon>Bacteroidia</taxon>
        <taxon>Bacteroidales</taxon>
        <taxon>Bacteroidaceae</taxon>
        <taxon>Phocaeicola</taxon>
    </lineage>
</organism>
<proteinExistence type="predicted"/>
<dbReference type="SUPFAM" id="SSF48008">
    <property type="entry name" value="GntR ligand-binding domain-like"/>
    <property type="match status" value="1"/>
</dbReference>
<dbReference type="Pfam" id="PF00392">
    <property type="entry name" value="GntR"/>
    <property type="match status" value="1"/>
</dbReference>
<dbReference type="GO" id="GO:0003677">
    <property type="term" value="F:DNA binding"/>
    <property type="evidence" value="ECO:0007669"/>
    <property type="project" value="UniProtKB-KW"/>
</dbReference>
<dbReference type="SMART" id="SM00345">
    <property type="entry name" value="HTH_GNTR"/>
    <property type="match status" value="1"/>
</dbReference>
<dbReference type="GO" id="GO:0003700">
    <property type="term" value="F:DNA-binding transcription factor activity"/>
    <property type="evidence" value="ECO:0007669"/>
    <property type="project" value="InterPro"/>
</dbReference>
<name>A0AAE4S2D6_9BACT</name>
<dbReference type="Pfam" id="PF07729">
    <property type="entry name" value="FCD"/>
    <property type="match status" value="1"/>
</dbReference>
<evidence type="ECO:0000256" key="1">
    <source>
        <dbReference type="ARBA" id="ARBA00023015"/>
    </source>
</evidence>
<dbReference type="InterPro" id="IPR008920">
    <property type="entry name" value="TF_FadR/GntR_C"/>
</dbReference>
<dbReference type="KEGG" id="bdo:EL88_11925"/>
<dbReference type="PROSITE" id="PS50949">
    <property type="entry name" value="HTH_GNTR"/>
    <property type="match status" value="1"/>
</dbReference>
<sequence>MMNKSRNNSMIIQKKSLADMVAEQLRQQITEGVYTIGDKLPTEPELMKTFKVGRSSIREAVKLLVNMGVVQVRQGAGTFVAEASDTNGGSINMNIADRTELDEVRKILDIAIVEKAVARRTEKDIERMQSSLEARKANAKDGLLKECIEADMNFHIAIADATHNRILADIYRSASLHLLSEFNRIYDGTDCFINSQSSHEKLLRYIIAGDLKNARKTATRIVEEP</sequence>